<proteinExistence type="predicted"/>
<dbReference type="Proteomes" id="UP000647339">
    <property type="component" value="Unassembled WGS sequence"/>
</dbReference>
<dbReference type="Pfam" id="PF05147">
    <property type="entry name" value="LANC_like"/>
    <property type="match status" value="1"/>
</dbReference>
<name>A0ABQ1VAF0_9BACT</name>
<dbReference type="PANTHER" id="PTHR12736">
    <property type="entry name" value="LANC-LIKE PROTEIN"/>
    <property type="match status" value="1"/>
</dbReference>
<organism evidence="1 2">
    <name type="scientific">Echinicola rosea</name>
    <dbReference type="NCBI Taxonomy" id="1807691"/>
    <lineage>
        <taxon>Bacteria</taxon>
        <taxon>Pseudomonadati</taxon>
        <taxon>Bacteroidota</taxon>
        <taxon>Cytophagia</taxon>
        <taxon>Cytophagales</taxon>
        <taxon>Cyclobacteriaceae</taxon>
        <taxon>Echinicola</taxon>
    </lineage>
</organism>
<dbReference type="Gene3D" id="1.50.10.10">
    <property type="match status" value="1"/>
</dbReference>
<evidence type="ECO:0008006" key="3">
    <source>
        <dbReference type="Google" id="ProtNLM"/>
    </source>
</evidence>
<evidence type="ECO:0000313" key="1">
    <source>
        <dbReference type="EMBL" id="GGF44437.1"/>
    </source>
</evidence>
<dbReference type="PANTHER" id="PTHR12736:SF7">
    <property type="entry name" value="LANC-LIKE PROTEIN 3"/>
    <property type="match status" value="1"/>
</dbReference>
<keyword evidence="2" id="KW-1185">Reference proteome</keyword>
<dbReference type="EMBL" id="BMIU01000021">
    <property type="protein sequence ID" value="GGF44437.1"/>
    <property type="molecule type" value="Genomic_DNA"/>
</dbReference>
<comment type="caution">
    <text evidence="1">The sequence shown here is derived from an EMBL/GenBank/DDBJ whole genome shotgun (WGS) entry which is preliminary data.</text>
</comment>
<dbReference type="InterPro" id="IPR012341">
    <property type="entry name" value="6hp_glycosidase-like_sf"/>
</dbReference>
<dbReference type="SUPFAM" id="SSF158745">
    <property type="entry name" value="LanC-like"/>
    <property type="match status" value="1"/>
</dbReference>
<dbReference type="RefSeq" id="WP_137404406.1">
    <property type="nucleotide sequence ID" value="NZ_BMIU01000021.1"/>
</dbReference>
<protein>
    <recommendedName>
        <fullName evidence="3">Lanthionine synthetase C-like protein</fullName>
    </recommendedName>
</protein>
<gene>
    <name evidence="1" type="ORF">GCM10011339_36160</name>
</gene>
<sequence length="658" mass="73387">MEKTVLYEALFGIADTISSNSIATNETIHFKTMKPLRPGKYTWSCEDSLYTGNAGILLFFNALYAHSGNNDYLDISKKIGNWLIAKKKEVPGSPSFFLGESGVAYSLLMLYRQSGEAKYLTSGLALLRQSTTVFPRAVTSELFNGLSGTIIVLLSYHSVTGEAWLLERVDIAIRTILEKAHLRKEGICWDRNFDQIHALCGLSHGASGIAYALWTVGEYTGNHNLYWVAQEAVRYENSFYNQGELNWPDFRTPVSDDRIKCQYVNAFLAGNKKVFTKPTFFNAWCNGAVGIGLARLKGYRLTNDPGLLKDAHNAVVKTVKTDVLNDNPFGSYTLCHGGCGNAELLLEYAHMTGDNTYFEQAAQVAEKAIAQQRTLGSFRCGYGGQNGEDISLFMGSAGIGYFLLRLLGGQEVPSVLLPSVNRPEALRIDIKYKALNMSLGDIKKTLLKNAFPKTMENPALCNMVTITGHKDPLGQTIEELKRGLQVSVNEPRRIFNVEMAKAQLDWDNESDVLSYIKSEVVQEQVDKILCAPPNELQESTLALHPETSVKRVGGNHQGHGTNYLMWRLTFNGIIEIELDELRFELCSLFKTPNSAKASFEQFIQSYDLDEPANIQEVYQLFIQNVVTAMKQQLIIPAKVASLFNPSRSIFNRKPSPHK</sequence>
<evidence type="ECO:0000313" key="2">
    <source>
        <dbReference type="Proteomes" id="UP000647339"/>
    </source>
</evidence>
<dbReference type="InterPro" id="IPR007822">
    <property type="entry name" value="LANC-like"/>
</dbReference>
<dbReference type="PRINTS" id="PR01950">
    <property type="entry name" value="LANCSUPER"/>
</dbReference>
<accession>A0ABQ1VAF0</accession>
<dbReference type="SMART" id="SM01260">
    <property type="entry name" value="LANC_like"/>
    <property type="match status" value="1"/>
</dbReference>
<reference evidence="2" key="1">
    <citation type="journal article" date="2019" name="Int. J. Syst. Evol. Microbiol.">
        <title>The Global Catalogue of Microorganisms (GCM) 10K type strain sequencing project: providing services to taxonomists for standard genome sequencing and annotation.</title>
        <authorList>
            <consortium name="The Broad Institute Genomics Platform"/>
            <consortium name="The Broad Institute Genome Sequencing Center for Infectious Disease"/>
            <person name="Wu L."/>
            <person name="Ma J."/>
        </authorList>
    </citation>
    <scope>NUCLEOTIDE SEQUENCE [LARGE SCALE GENOMIC DNA]</scope>
    <source>
        <strain evidence="2">CGMCC 1.15407</strain>
    </source>
</reference>